<accession>F0RUX4</accession>
<dbReference type="InterPro" id="IPR019614">
    <property type="entry name" value="SAM-dep_methyl-trfase"/>
</dbReference>
<dbReference type="InterPro" id="IPR054170">
    <property type="entry name" value="RlmL_1st"/>
</dbReference>
<dbReference type="RefSeq" id="WP_013606478.1">
    <property type="nucleotide sequence ID" value="NC_015152.1"/>
</dbReference>
<dbReference type="STRING" id="158189.SpiBuddy_0798"/>
<dbReference type="InterPro" id="IPR004114">
    <property type="entry name" value="THUMP_dom"/>
</dbReference>
<dbReference type="CDD" id="cd11715">
    <property type="entry name" value="THUMP_AdoMetMT"/>
    <property type="match status" value="1"/>
</dbReference>
<dbReference type="GO" id="GO:0052915">
    <property type="term" value="F:23S rRNA (guanine(2445)-N(2))-methyltransferase activity"/>
    <property type="evidence" value="ECO:0007669"/>
    <property type="project" value="UniProtKB-UniRule"/>
</dbReference>
<evidence type="ECO:0000259" key="8">
    <source>
        <dbReference type="PROSITE" id="PS51165"/>
    </source>
</evidence>
<dbReference type="InterPro" id="IPR002052">
    <property type="entry name" value="DNA_methylase_N6_adenine_CS"/>
</dbReference>
<dbReference type="Pfam" id="PF10672">
    <property type="entry name" value="Methyltrans_SAM"/>
    <property type="match status" value="1"/>
</dbReference>
<comment type="similarity">
    <text evidence="6">Belongs to the methyltransferase superfamily. RlmKL family.</text>
</comment>
<keyword evidence="5 6" id="KW-0949">S-adenosyl-L-methionine</keyword>
<dbReference type="PANTHER" id="PTHR47313">
    <property type="entry name" value="RIBOSOMAL RNA LARGE SUBUNIT METHYLTRANSFERASE K/L"/>
    <property type="match status" value="1"/>
</dbReference>
<evidence type="ECO:0000256" key="4">
    <source>
        <dbReference type="ARBA" id="ARBA00022679"/>
    </source>
</evidence>
<dbReference type="PROSITE" id="PS51165">
    <property type="entry name" value="THUMP"/>
    <property type="match status" value="1"/>
</dbReference>
<comment type="catalytic activity">
    <reaction evidence="6">
        <text>guanosine(2445) in 23S rRNA + S-adenosyl-L-methionine = N(2)-methylguanosine(2445) in 23S rRNA + S-adenosyl-L-homocysteine + H(+)</text>
        <dbReference type="Rhea" id="RHEA:42740"/>
        <dbReference type="Rhea" id="RHEA-COMP:10215"/>
        <dbReference type="Rhea" id="RHEA-COMP:10216"/>
        <dbReference type="ChEBI" id="CHEBI:15378"/>
        <dbReference type="ChEBI" id="CHEBI:57856"/>
        <dbReference type="ChEBI" id="CHEBI:59789"/>
        <dbReference type="ChEBI" id="CHEBI:74269"/>
        <dbReference type="ChEBI" id="CHEBI:74481"/>
        <dbReference type="EC" id="2.1.1.173"/>
    </reaction>
</comment>
<dbReference type="HAMAP" id="MF_01858">
    <property type="entry name" value="23SrRNA_methyltr_KL"/>
    <property type="match status" value="1"/>
</dbReference>
<name>F0RUX4_SPHGB</name>
<evidence type="ECO:0000313" key="10">
    <source>
        <dbReference type="Proteomes" id="UP000008466"/>
    </source>
</evidence>
<keyword evidence="2 6" id="KW-0698">rRNA processing</keyword>
<evidence type="ECO:0000256" key="6">
    <source>
        <dbReference type="HAMAP-Rule" id="MF_01858"/>
    </source>
</evidence>
<keyword evidence="3 6" id="KW-0489">Methyltransferase</keyword>
<dbReference type="PIRSF" id="PIRSF037618">
    <property type="entry name" value="RNA_Mtase_bacteria_prd"/>
    <property type="match status" value="1"/>
</dbReference>
<keyword evidence="4 6" id="KW-0808">Transferase</keyword>
<evidence type="ECO:0000256" key="7">
    <source>
        <dbReference type="PROSITE-ProRule" id="PRU00529"/>
    </source>
</evidence>
<dbReference type="eggNOG" id="COG1092">
    <property type="taxonomic scope" value="Bacteria"/>
</dbReference>
<proteinExistence type="inferred from homology"/>
<gene>
    <name evidence="6" type="primary">rlmL</name>
    <name evidence="9" type="ordered locus">SpiBuddy_0798</name>
</gene>
<keyword evidence="10" id="KW-1185">Reference proteome</keyword>
<dbReference type="SUPFAM" id="SSF53335">
    <property type="entry name" value="S-adenosyl-L-methionine-dependent methyltransferases"/>
    <property type="match status" value="2"/>
</dbReference>
<evidence type="ECO:0000256" key="1">
    <source>
        <dbReference type="ARBA" id="ARBA00022490"/>
    </source>
</evidence>
<dbReference type="Gene3D" id="3.30.2130.30">
    <property type="match status" value="1"/>
</dbReference>
<dbReference type="AlphaFoldDB" id="F0RUX4"/>
<dbReference type="Pfam" id="PF22020">
    <property type="entry name" value="RlmL_1st"/>
    <property type="match status" value="1"/>
</dbReference>
<dbReference type="GO" id="GO:0070043">
    <property type="term" value="F:rRNA (guanine-N7-)-methyltransferase activity"/>
    <property type="evidence" value="ECO:0007669"/>
    <property type="project" value="UniProtKB-UniRule"/>
</dbReference>
<dbReference type="EMBL" id="CP002541">
    <property type="protein sequence ID" value="ADY12625.1"/>
    <property type="molecule type" value="Genomic_DNA"/>
</dbReference>
<dbReference type="EC" id="2.1.1.173" evidence="6"/>
<dbReference type="Pfam" id="PF01170">
    <property type="entry name" value="UPF0020"/>
    <property type="match status" value="1"/>
</dbReference>
<dbReference type="InterPro" id="IPR053943">
    <property type="entry name" value="RlmKL-like_Mtase_CS"/>
</dbReference>
<dbReference type="Gene3D" id="3.30.750.80">
    <property type="entry name" value="RNA methyltransferase domain (HRMD) like"/>
    <property type="match status" value="1"/>
</dbReference>
<dbReference type="GO" id="GO:0005737">
    <property type="term" value="C:cytoplasm"/>
    <property type="evidence" value="ECO:0007669"/>
    <property type="project" value="UniProtKB-SubCell"/>
</dbReference>
<dbReference type="EC" id="2.1.1.264" evidence="6"/>
<keyword evidence="7" id="KW-0694">RNA-binding</keyword>
<dbReference type="Pfam" id="PF02926">
    <property type="entry name" value="THUMP"/>
    <property type="match status" value="1"/>
</dbReference>
<dbReference type="InterPro" id="IPR017244">
    <property type="entry name" value="23SrRNA_methyltr_KL"/>
</dbReference>
<dbReference type="KEGG" id="sbu:SpiBuddy_0798"/>
<sequence>MIFFATSALYMNDIIEEEAKAAGATDIKTISGGVEFSADLASAYRFCLWSRTATRVLLGLFEDEDILDADELYEASKQIPWEDWVNPDITFSVTETVKNCPYMKNSHFAAIRLKDAIVDRIREKFEGERPLVDTENSDVVFHLHIDGDKVAWYVDFSGRGLHRRGYRVAQTDAVLSEYLTCSVIYRSEWRKELEKGEEVPMLLDPFCGSGTIPIEAALWAADRAPGLVTARRFNFFNLPIHDPDIYEEIVDEATERAEKAKSRKIVIHAWDSDPKAVAISKRHAELAQVDHLIDFQIKDFRTIKKEDVPQGIGYIITDPPYGLRMESDTDLEVLYRQMGNKISTLFGGWNVAILCGRQELLSHVDMKPDRTNTVNNGGVTCQIAHYYVFTDEQRAQMIERAIERKKERLALPLSDGAQMAYNRLVKNLANLKPIMEKQGVTCYRIYDADMPEYSAAIDLYENRYISLQEYAPPETIDPEDALRRLGELIDATERATGLDREQIYVRQRTQQKGEKQYEKMASTDKFYIINENGVKYLVNFTDYIDTGIFLDHRPIRNQIASMAEGKRFLNLFCYTGTATVQAAKGGALSTVSVDASSTYLDWAVKNMQLNGYTDMNHFFYRSDCLEFLFDTYDRYDLIFCDPPTFSNGKGRQNFDVDRDQMRLIKACMMHLDPKGTLIFSNNFRKFRLDERLLDEYDVQDITASTIAEDFARDQKIHYTFLIKHRTVVTAKDAKPVIRAVRKK</sequence>
<evidence type="ECO:0000256" key="2">
    <source>
        <dbReference type="ARBA" id="ARBA00022552"/>
    </source>
</evidence>
<dbReference type="GO" id="GO:0003723">
    <property type="term" value="F:RNA binding"/>
    <property type="evidence" value="ECO:0007669"/>
    <property type="project" value="UniProtKB-UniRule"/>
</dbReference>
<dbReference type="Gene3D" id="3.40.50.150">
    <property type="entry name" value="Vaccinia Virus protein VP39"/>
    <property type="match status" value="2"/>
</dbReference>
<dbReference type="PANTHER" id="PTHR47313:SF1">
    <property type="entry name" value="RIBOSOMAL RNA LARGE SUBUNIT METHYLTRANSFERASE K_L"/>
    <property type="match status" value="1"/>
</dbReference>
<dbReference type="PROSITE" id="PS01261">
    <property type="entry name" value="UPF0020"/>
    <property type="match status" value="1"/>
</dbReference>
<dbReference type="HOGENOM" id="CLU_014042_2_0_12"/>
<comment type="function">
    <text evidence="6">Specifically methylates the guanine in position 2445 (m2G2445) and the guanine in position 2069 (m7G2069) of 23S rRNA.</text>
</comment>
<dbReference type="CDD" id="cd02440">
    <property type="entry name" value="AdoMet_MTases"/>
    <property type="match status" value="1"/>
</dbReference>
<reference evidence="10" key="1">
    <citation type="submission" date="2011-02" db="EMBL/GenBank/DDBJ databases">
        <title>Complete sequence of Spirochaeta sp. Buddy.</title>
        <authorList>
            <person name="Lucas S."/>
            <person name="Copeland A."/>
            <person name="Lapidus A."/>
            <person name="Cheng J.-F."/>
            <person name="Goodwin L."/>
            <person name="Pitluck S."/>
            <person name="Zeytun A."/>
            <person name="Detter J.C."/>
            <person name="Han C."/>
            <person name="Tapia R."/>
            <person name="Land M."/>
            <person name="Hauser L."/>
            <person name="Kyrpides N."/>
            <person name="Ivanova N."/>
            <person name="Mikhailova N."/>
            <person name="Pagani I."/>
            <person name="Ritalahti K.M."/>
            <person name="Loeffler F.E."/>
            <person name="Woyke T."/>
        </authorList>
    </citation>
    <scope>NUCLEOTIDE SEQUENCE [LARGE SCALE GENOMIC DNA]</scope>
    <source>
        <strain evidence="10">ATCC BAA-1886 / DSM 22777 / Buddy</strain>
    </source>
</reference>
<comment type="subcellular location">
    <subcellularLocation>
        <location evidence="6">Cytoplasm</location>
    </subcellularLocation>
</comment>
<dbReference type="OrthoDB" id="9805492at2"/>
<evidence type="ECO:0000256" key="3">
    <source>
        <dbReference type="ARBA" id="ARBA00022603"/>
    </source>
</evidence>
<dbReference type="eggNOG" id="COG0116">
    <property type="taxonomic scope" value="Bacteria"/>
</dbReference>
<dbReference type="InterPro" id="IPR029063">
    <property type="entry name" value="SAM-dependent_MTases_sf"/>
</dbReference>
<dbReference type="Proteomes" id="UP000008466">
    <property type="component" value="Chromosome"/>
</dbReference>
<feature type="domain" description="THUMP" evidence="8">
    <location>
        <begin position="42"/>
        <end position="156"/>
    </location>
</feature>
<dbReference type="NCBIfam" id="NF008748">
    <property type="entry name" value="PRK11783.1"/>
    <property type="match status" value="1"/>
</dbReference>
<evidence type="ECO:0000256" key="5">
    <source>
        <dbReference type="ARBA" id="ARBA00022691"/>
    </source>
</evidence>
<organism evidence="9 10">
    <name type="scientific">Sphaerochaeta globosa (strain ATCC BAA-1886 / DSM 22777 / Buddy)</name>
    <name type="common">Spirochaeta sp. (strain Buddy)</name>
    <dbReference type="NCBI Taxonomy" id="158189"/>
    <lineage>
        <taxon>Bacteria</taxon>
        <taxon>Pseudomonadati</taxon>
        <taxon>Spirochaetota</taxon>
        <taxon>Spirochaetia</taxon>
        <taxon>Spirochaetales</taxon>
        <taxon>Sphaerochaetaceae</taxon>
        <taxon>Sphaerochaeta</taxon>
    </lineage>
</organism>
<dbReference type="InterPro" id="IPR000241">
    <property type="entry name" value="RlmKL-like_Mtase"/>
</dbReference>
<keyword evidence="1 6" id="KW-0963">Cytoplasm</keyword>
<evidence type="ECO:0000313" key="9">
    <source>
        <dbReference type="EMBL" id="ADY12625.1"/>
    </source>
</evidence>
<dbReference type="SMART" id="SM00981">
    <property type="entry name" value="THUMP"/>
    <property type="match status" value="1"/>
</dbReference>
<dbReference type="PROSITE" id="PS00092">
    <property type="entry name" value="N6_MTASE"/>
    <property type="match status" value="1"/>
</dbReference>
<comment type="catalytic activity">
    <reaction evidence="6">
        <text>guanosine(2069) in 23S rRNA + S-adenosyl-L-methionine = N(2)-methylguanosine(2069) in 23S rRNA + S-adenosyl-L-homocysteine + H(+)</text>
        <dbReference type="Rhea" id="RHEA:43772"/>
        <dbReference type="Rhea" id="RHEA-COMP:10688"/>
        <dbReference type="Rhea" id="RHEA-COMP:10689"/>
        <dbReference type="ChEBI" id="CHEBI:15378"/>
        <dbReference type="ChEBI" id="CHEBI:57856"/>
        <dbReference type="ChEBI" id="CHEBI:59789"/>
        <dbReference type="ChEBI" id="CHEBI:74269"/>
        <dbReference type="ChEBI" id="CHEBI:74481"/>
        <dbReference type="EC" id="2.1.1.264"/>
    </reaction>
</comment>
<protein>
    <recommendedName>
        <fullName evidence="6">Ribosomal RNA large subunit methyltransferase K/L</fullName>
    </recommendedName>
    <domain>
        <recommendedName>
            <fullName evidence="6">23S rRNA m2G2445 methyltransferase</fullName>
            <ecNumber evidence="6">2.1.1.173</ecNumber>
        </recommendedName>
        <alternativeName>
            <fullName evidence="6">rRNA (guanine-N(2)-)-methyltransferase RlmL</fullName>
        </alternativeName>
    </domain>
    <domain>
        <recommendedName>
            <fullName evidence="6">23S rRNA m7G2069 methyltransferase</fullName>
            <ecNumber evidence="6">2.1.1.264</ecNumber>
        </recommendedName>
        <alternativeName>
            <fullName evidence="6">rRNA (guanine-N(7)-)-methyltransferase RlmK</fullName>
        </alternativeName>
    </domain>
</protein>